<comment type="caution">
    <text evidence="4">The sequence shown here is derived from an EMBL/GenBank/DDBJ whole genome shotgun (WGS) entry which is preliminary data.</text>
</comment>
<keyword evidence="2" id="KW-0119">Carbohydrate metabolism</keyword>
<accession>A0ABS9CFW3</accession>
<dbReference type="GO" id="GO:0016853">
    <property type="term" value="F:isomerase activity"/>
    <property type="evidence" value="ECO:0007669"/>
    <property type="project" value="UniProtKB-KW"/>
</dbReference>
<dbReference type="SUPFAM" id="SSF53743">
    <property type="entry name" value="FucI/AraA N-terminal and middle domains"/>
    <property type="match status" value="1"/>
</dbReference>
<sequence>MRNGKTCFGVIIGTRAYFNSELARDVRKQLLATLDANGYEYVILPEDATPTGSSSIETREDGLKVSKQFREHRDEIDGIIVSLPNFGFEIGIINAISDADLNVPVMVQACDDDNDKVDLDSRRDAFCGKISVCNNLYQYGIPFTDTSLHTYSIYSPLLLQDINRFAAICRVVNGLRHCRIGQIGTRPLGFNTCRASEKLLQRSGITVVPADLSEILFAAQRISDDDPKFKAMCDRIRHYAEVPEAYNSKLALQAKFGVAVENWIADNDVQAVAIQCWDSLEQNYGCAACVTMSMLSDKLIPAACETDLAGAVSMYALSLASGQAPALLDWNNNFADDRNKCVCTHCGNFPRSFIGNDQLRLGPLGVLGRTLGKINTFGAVYAKVSKGDFTFFRLSTDDTKGCIKTYLGKGELTDDPYGMDGCIAVTKVDNLQKLMKYICKNGFEHHVAMCRTDVVDILQEAIETYLGWNIYVHE</sequence>
<dbReference type="Proteomes" id="UP001200470">
    <property type="component" value="Unassembled WGS sequence"/>
</dbReference>
<evidence type="ECO:0000313" key="4">
    <source>
        <dbReference type="EMBL" id="MCF2563765.1"/>
    </source>
</evidence>
<name>A0ABS9CFW3_9BACT</name>
<dbReference type="Pfam" id="PF02952">
    <property type="entry name" value="Fucose_iso_C"/>
    <property type="match status" value="1"/>
</dbReference>
<keyword evidence="5" id="KW-1185">Reference proteome</keyword>
<feature type="domain" description="L-fucose isomerase C-terminal" evidence="3">
    <location>
        <begin position="343"/>
        <end position="472"/>
    </location>
</feature>
<dbReference type="InterPro" id="IPR009015">
    <property type="entry name" value="Fucose_isomerase_N/cen_sf"/>
</dbReference>
<organism evidence="4 5">
    <name type="scientific">Xylanibacter brevis</name>
    <dbReference type="NCBI Taxonomy" id="83231"/>
    <lineage>
        <taxon>Bacteria</taxon>
        <taxon>Pseudomonadati</taxon>
        <taxon>Bacteroidota</taxon>
        <taxon>Bacteroidia</taxon>
        <taxon>Bacteroidales</taxon>
        <taxon>Prevotellaceae</taxon>
        <taxon>Xylanibacter</taxon>
    </lineage>
</organism>
<dbReference type="PANTHER" id="PTHR36120:SF1">
    <property type="entry name" value="L-FUCOSE ISOMERASE C-TERMINAL DOMAIN-CONTAINING PROTEIN"/>
    <property type="match status" value="1"/>
</dbReference>
<reference evidence="4 5" key="1">
    <citation type="submission" date="2020-12" db="EMBL/GenBank/DDBJ databases">
        <title>Whole genome sequences of gut porcine anaerobes.</title>
        <authorList>
            <person name="Kubasova T."/>
            <person name="Jahodarova E."/>
            <person name="Rychlik I."/>
        </authorList>
    </citation>
    <scope>NUCLEOTIDE SEQUENCE [LARGE SCALE GENOMIC DNA]</scope>
    <source>
        <strain evidence="4 5">An925</strain>
    </source>
</reference>
<dbReference type="EMBL" id="JADYTN010000012">
    <property type="protein sequence ID" value="MCF2563765.1"/>
    <property type="molecule type" value="Genomic_DNA"/>
</dbReference>
<evidence type="ECO:0000256" key="1">
    <source>
        <dbReference type="ARBA" id="ARBA00023235"/>
    </source>
</evidence>
<evidence type="ECO:0000313" key="5">
    <source>
        <dbReference type="Proteomes" id="UP001200470"/>
    </source>
</evidence>
<keyword evidence="1 4" id="KW-0413">Isomerase</keyword>
<dbReference type="InterPro" id="IPR015888">
    <property type="entry name" value="Fuc_isomerase_C"/>
</dbReference>
<dbReference type="RefSeq" id="WP_301638039.1">
    <property type="nucleotide sequence ID" value="NZ_JADYTN010000012.1"/>
</dbReference>
<evidence type="ECO:0000259" key="3">
    <source>
        <dbReference type="Pfam" id="PF02952"/>
    </source>
</evidence>
<evidence type="ECO:0000256" key="2">
    <source>
        <dbReference type="ARBA" id="ARBA00023277"/>
    </source>
</evidence>
<gene>
    <name evidence="4" type="ORF">I6E12_06530</name>
</gene>
<protein>
    <submittedName>
        <fullName evidence="4">Fucose isomerase</fullName>
    </submittedName>
</protein>
<dbReference type="PANTHER" id="PTHR36120">
    <property type="entry name" value="FUCOSE ISOMERASE"/>
    <property type="match status" value="1"/>
</dbReference>
<proteinExistence type="predicted"/>